<reference evidence="5 6" key="1">
    <citation type="submission" date="2016-10" db="EMBL/GenBank/DDBJ databases">
        <title>Rodentibacter gen. nov. and new species.</title>
        <authorList>
            <person name="Christensen H."/>
        </authorList>
    </citation>
    <scope>NUCLEOTIDE SEQUENCE [LARGE SCALE GENOMIC DNA]</scope>
    <source>
        <strain evidence="5 6">Ac69</strain>
    </source>
</reference>
<dbReference type="SUPFAM" id="SSF64288">
    <property type="entry name" value="Chorismate lyase-like"/>
    <property type="match status" value="1"/>
</dbReference>
<evidence type="ECO:0000313" key="5">
    <source>
        <dbReference type="EMBL" id="OOF36989.1"/>
    </source>
</evidence>
<dbReference type="STRING" id="1908258.BKK48_04025"/>
<dbReference type="GO" id="GO:0008813">
    <property type="term" value="F:chorismate lyase activity"/>
    <property type="evidence" value="ECO:0007669"/>
    <property type="project" value="UniProtKB-UniRule"/>
</dbReference>
<dbReference type="RefSeq" id="WP_077426885.1">
    <property type="nucleotide sequence ID" value="NZ_MLHH01000008.1"/>
</dbReference>
<dbReference type="Proteomes" id="UP000189437">
    <property type="component" value="Unassembled WGS sequence"/>
</dbReference>
<dbReference type="Gene3D" id="3.40.1410.10">
    <property type="entry name" value="Chorismate lyase-like"/>
    <property type="match status" value="1"/>
</dbReference>
<proteinExistence type="inferred from homology"/>
<gene>
    <name evidence="4" type="primary">ubiC</name>
    <name evidence="5" type="ORF">BKK48_04025</name>
</gene>
<accession>A0A1V3IAB9</accession>
<evidence type="ECO:0000313" key="6">
    <source>
        <dbReference type="Proteomes" id="UP000189437"/>
    </source>
</evidence>
<dbReference type="HAMAP" id="MF_01632">
    <property type="entry name" value="UbiC"/>
    <property type="match status" value="1"/>
</dbReference>
<evidence type="ECO:0000256" key="3">
    <source>
        <dbReference type="ARBA" id="ARBA00023239"/>
    </source>
</evidence>
<dbReference type="OrthoDB" id="9789493at2"/>
<evidence type="ECO:0000256" key="2">
    <source>
        <dbReference type="ARBA" id="ARBA00022688"/>
    </source>
</evidence>
<dbReference type="EC" id="4.1.3.40" evidence="4"/>
<dbReference type="AlphaFoldDB" id="A0A1V3IAB9"/>
<protein>
    <recommendedName>
        <fullName evidence="4">Probable chorismate pyruvate-lyase</fullName>
        <shortName evidence="4">CL</shortName>
        <shortName evidence="4">CPL</shortName>
        <ecNumber evidence="4">4.1.3.40</ecNumber>
    </recommendedName>
</protein>
<dbReference type="UniPathway" id="UPA00232"/>
<comment type="pathway">
    <text evidence="4">Cofactor biosynthesis; ubiquinone biosynthesis.</text>
</comment>
<keyword evidence="4 5" id="KW-0670">Pyruvate</keyword>
<comment type="caution">
    <text evidence="4">Lacks conserved residue(s) required for the propagation of feature annotation.</text>
</comment>
<dbReference type="InterPro" id="IPR007440">
    <property type="entry name" value="Chorismate--pyruvate_lyase"/>
</dbReference>
<keyword evidence="1 4" id="KW-0963">Cytoplasm</keyword>
<dbReference type="Pfam" id="PF04345">
    <property type="entry name" value="Chor_lyase"/>
    <property type="match status" value="1"/>
</dbReference>
<sequence>MPDLIFARLNWLSEEDPQAKCLSPSIQSWLFDKQSLSLKLKGLCERFEVKVRSEKWIKKRFENEAMLLPADDYWCREVLLLGDGQAWVQARTLIPKALLDYHQELFNLANKPIGEWLFQQATNRQIIQWAQDPQSGLYARRSLFFIQKMPLLISELFLERYLISKYNDTNFLSN</sequence>
<feature type="binding site" evidence="4">
    <location>
        <position position="155"/>
    </location>
    <ligand>
        <name>substrate</name>
    </ligand>
</feature>
<comment type="catalytic activity">
    <reaction evidence="4">
        <text>chorismate = 4-hydroxybenzoate + pyruvate</text>
        <dbReference type="Rhea" id="RHEA:16505"/>
        <dbReference type="ChEBI" id="CHEBI:15361"/>
        <dbReference type="ChEBI" id="CHEBI:17879"/>
        <dbReference type="ChEBI" id="CHEBI:29748"/>
        <dbReference type="EC" id="4.1.3.40"/>
    </reaction>
</comment>
<feature type="binding site" evidence="4">
    <location>
        <position position="113"/>
    </location>
    <ligand>
        <name>substrate</name>
    </ligand>
</feature>
<dbReference type="EMBL" id="MLHH01000008">
    <property type="protein sequence ID" value="OOF36989.1"/>
    <property type="molecule type" value="Genomic_DNA"/>
</dbReference>
<comment type="similarity">
    <text evidence="4">Belongs to the UbiC family.</text>
</comment>
<dbReference type="InterPro" id="IPR028978">
    <property type="entry name" value="Chorismate_lyase_/UTRA_dom_sf"/>
</dbReference>
<dbReference type="PANTHER" id="PTHR38683:SF1">
    <property type="entry name" value="CHORISMATE PYRUVATE-LYASE"/>
    <property type="match status" value="1"/>
</dbReference>
<organism evidence="5 6">
    <name type="scientific">Rodentibacter heidelbergensis</name>
    <dbReference type="NCBI Taxonomy" id="1908258"/>
    <lineage>
        <taxon>Bacteria</taxon>
        <taxon>Pseudomonadati</taxon>
        <taxon>Pseudomonadota</taxon>
        <taxon>Gammaproteobacteria</taxon>
        <taxon>Pasteurellales</taxon>
        <taxon>Pasteurellaceae</taxon>
        <taxon>Rodentibacter</taxon>
    </lineage>
</organism>
<evidence type="ECO:0000256" key="4">
    <source>
        <dbReference type="HAMAP-Rule" id="MF_01632"/>
    </source>
</evidence>
<dbReference type="GO" id="GO:0005829">
    <property type="term" value="C:cytosol"/>
    <property type="evidence" value="ECO:0007669"/>
    <property type="project" value="TreeGrafter"/>
</dbReference>
<comment type="function">
    <text evidence="4">Removes the pyruvyl group from chorismate, with concomitant aromatization of the ring, to provide 4-hydroxybenzoate (4HB) for the ubiquinone pathway.</text>
</comment>
<comment type="caution">
    <text evidence="5">The sequence shown here is derived from an EMBL/GenBank/DDBJ whole genome shotgun (WGS) entry which is preliminary data.</text>
</comment>
<feature type="binding site" evidence="4">
    <location>
        <position position="76"/>
    </location>
    <ligand>
        <name>substrate</name>
    </ligand>
</feature>
<keyword evidence="6" id="KW-1185">Reference proteome</keyword>
<dbReference type="PANTHER" id="PTHR38683">
    <property type="entry name" value="CHORISMATE PYRUVATE-LYASE"/>
    <property type="match status" value="1"/>
</dbReference>
<keyword evidence="3 4" id="KW-0456">Lyase</keyword>
<dbReference type="GO" id="GO:0042866">
    <property type="term" value="P:pyruvate biosynthetic process"/>
    <property type="evidence" value="ECO:0007669"/>
    <property type="project" value="UniProtKB-UniRule"/>
</dbReference>
<dbReference type="GO" id="GO:0006744">
    <property type="term" value="P:ubiquinone biosynthetic process"/>
    <property type="evidence" value="ECO:0007669"/>
    <property type="project" value="UniProtKB-UniRule"/>
</dbReference>
<evidence type="ECO:0000256" key="1">
    <source>
        <dbReference type="ARBA" id="ARBA00022490"/>
    </source>
</evidence>
<keyword evidence="2 4" id="KW-0831">Ubiquinone biosynthesis</keyword>
<comment type="subcellular location">
    <subcellularLocation>
        <location evidence="4">Cytoplasm</location>
    </subcellularLocation>
</comment>
<name>A0A1V3IAB9_9PAST</name>